<evidence type="ECO:0000313" key="3">
    <source>
        <dbReference type="Proteomes" id="UP001159200"/>
    </source>
</evidence>
<proteinExistence type="predicted"/>
<evidence type="ECO:0000259" key="1">
    <source>
        <dbReference type="Pfam" id="PF13472"/>
    </source>
</evidence>
<evidence type="ECO:0000313" key="2">
    <source>
        <dbReference type="EMBL" id="MDH5157968.1"/>
    </source>
</evidence>
<feature type="domain" description="SGNH hydrolase-type esterase" evidence="1">
    <location>
        <begin position="50"/>
        <end position="266"/>
    </location>
</feature>
<dbReference type="InterPro" id="IPR013830">
    <property type="entry name" value="SGNH_hydro"/>
</dbReference>
<name>A0ABT6J1M9_9STAP</name>
<dbReference type="PANTHER" id="PTHR14209:SF19">
    <property type="entry name" value="ISOAMYL ACETATE-HYDROLYZING ESTERASE 1 HOMOLOG"/>
    <property type="match status" value="1"/>
</dbReference>
<dbReference type="PANTHER" id="PTHR14209">
    <property type="entry name" value="ISOAMYL ACETATE-HYDROLYZING ESTERASE 1"/>
    <property type="match status" value="1"/>
</dbReference>
<protein>
    <submittedName>
        <fullName evidence="2">SGNH/GDSL hydrolase family protein</fullName>
    </submittedName>
</protein>
<dbReference type="SUPFAM" id="SSF52266">
    <property type="entry name" value="SGNH hydrolase"/>
    <property type="match status" value="1"/>
</dbReference>
<dbReference type="EMBL" id="JAROYR010000007">
    <property type="protein sequence ID" value="MDH5157968.1"/>
    <property type="molecule type" value="Genomic_DNA"/>
</dbReference>
<dbReference type="InterPro" id="IPR045136">
    <property type="entry name" value="Iah1-like"/>
</dbReference>
<accession>A0ABT6J1M9</accession>
<dbReference type="Pfam" id="PF13472">
    <property type="entry name" value="Lipase_GDSL_2"/>
    <property type="match status" value="1"/>
</dbReference>
<gene>
    <name evidence="2" type="ORF">P5X59_06485</name>
</gene>
<dbReference type="RefSeq" id="WP_280561590.1">
    <property type="nucleotide sequence ID" value="NZ_JAROYJ010000008.1"/>
</dbReference>
<dbReference type="Gene3D" id="3.40.50.1110">
    <property type="entry name" value="SGNH hydrolase"/>
    <property type="match status" value="1"/>
</dbReference>
<sequence length="282" mass="31626">MAEINHRYLVDKEGDAYFPVTHKDAVIGLEDMEGNQQLKSPLENKTIVTFGDSITDLGHYPETIEENTGANIIKAGFYGCRMTEHTGNSLLNNMSMQKLSEFIKNNDFSQLVNAAKQYYENGGRDYRETAERLSSTNWNSVDAITILFGTNDFTNQASLGSNSDVVGTTFNGAINKIVKNINETLPHVRIIFITPIFMSRMYSTDGENSDDYPNKDGIYFKEFINAIKDLSEMNHVPFINLNALSGINKYNSSAYLSDGKHLNEEGSLRLARVIGNQVELLY</sequence>
<reference evidence="2 3" key="1">
    <citation type="submission" date="2023-03" db="EMBL/GenBank/DDBJ databases">
        <title>Bacterial isolates from washroom surfaces on a university campus.</title>
        <authorList>
            <person name="Holman D.B."/>
            <person name="Gzyl K.E."/>
            <person name="Taheri A.E."/>
        </authorList>
    </citation>
    <scope>NUCLEOTIDE SEQUENCE [LARGE SCALE GENOMIC DNA]</scope>
    <source>
        <strain evidence="2 3">RD01</strain>
    </source>
</reference>
<keyword evidence="2" id="KW-0378">Hydrolase</keyword>
<dbReference type="Proteomes" id="UP001159200">
    <property type="component" value="Unassembled WGS sequence"/>
</dbReference>
<comment type="caution">
    <text evidence="2">The sequence shown here is derived from an EMBL/GenBank/DDBJ whole genome shotgun (WGS) entry which is preliminary data.</text>
</comment>
<organism evidence="2 3">
    <name type="scientific">Staphylococcus cohnii</name>
    <dbReference type="NCBI Taxonomy" id="29382"/>
    <lineage>
        <taxon>Bacteria</taxon>
        <taxon>Bacillati</taxon>
        <taxon>Bacillota</taxon>
        <taxon>Bacilli</taxon>
        <taxon>Bacillales</taxon>
        <taxon>Staphylococcaceae</taxon>
        <taxon>Staphylococcus</taxon>
        <taxon>Staphylococcus cohnii species complex</taxon>
    </lineage>
</organism>
<dbReference type="InterPro" id="IPR036514">
    <property type="entry name" value="SGNH_hydro_sf"/>
</dbReference>
<dbReference type="GO" id="GO:0016787">
    <property type="term" value="F:hydrolase activity"/>
    <property type="evidence" value="ECO:0007669"/>
    <property type="project" value="UniProtKB-KW"/>
</dbReference>
<keyword evidence="3" id="KW-1185">Reference proteome</keyword>